<organism evidence="1 2">
    <name type="scientific">Mycena albidolilacea</name>
    <dbReference type="NCBI Taxonomy" id="1033008"/>
    <lineage>
        <taxon>Eukaryota</taxon>
        <taxon>Fungi</taxon>
        <taxon>Dikarya</taxon>
        <taxon>Basidiomycota</taxon>
        <taxon>Agaricomycotina</taxon>
        <taxon>Agaricomycetes</taxon>
        <taxon>Agaricomycetidae</taxon>
        <taxon>Agaricales</taxon>
        <taxon>Marasmiineae</taxon>
        <taxon>Mycenaceae</taxon>
        <taxon>Mycena</taxon>
    </lineage>
</organism>
<evidence type="ECO:0000313" key="2">
    <source>
        <dbReference type="Proteomes" id="UP001218218"/>
    </source>
</evidence>
<dbReference type="Proteomes" id="UP001218218">
    <property type="component" value="Unassembled WGS sequence"/>
</dbReference>
<comment type="caution">
    <text evidence="1">The sequence shown here is derived from an EMBL/GenBank/DDBJ whole genome shotgun (WGS) entry which is preliminary data.</text>
</comment>
<protein>
    <submittedName>
        <fullName evidence="1">Uncharacterized protein</fullName>
    </submittedName>
</protein>
<name>A0AAD6Z5M8_9AGAR</name>
<accession>A0AAD6Z5M8</accession>
<proteinExistence type="predicted"/>
<dbReference type="EMBL" id="JARIHO010000086">
    <property type="protein sequence ID" value="KAJ7307918.1"/>
    <property type="molecule type" value="Genomic_DNA"/>
</dbReference>
<gene>
    <name evidence="1" type="ORF">DFH08DRAFT_824001</name>
</gene>
<sequence length="252" mass="27454">MHKTQSLEVSPFIYMRELHMCDGDRGKASDNEAVSSRTSSTASKRLPNLPIWKDSDNDISTSSVMASRLKYAENTDKMRKNWRIQITDLQDISQVVRGLFYLFVHSPVSQICPGVEGFPIGPAGGLSRTTGSLSVYHCKSAPLSGFLDEQEARGSGRKHTAANTGIRAPRAPPAVRASSRGSQSTLLVLADGVVERAQAESRREPSMCDCVAGSAPHEKEKEKNIFERNVPDQSAGVALTLLLRLPPTSDFP</sequence>
<keyword evidence="2" id="KW-1185">Reference proteome</keyword>
<evidence type="ECO:0000313" key="1">
    <source>
        <dbReference type="EMBL" id="KAJ7307918.1"/>
    </source>
</evidence>
<reference evidence="1" key="1">
    <citation type="submission" date="2023-03" db="EMBL/GenBank/DDBJ databases">
        <title>Massive genome expansion in bonnet fungi (Mycena s.s.) driven by repeated elements and novel gene families across ecological guilds.</title>
        <authorList>
            <consortium name="Lawrence Berkeley National Laboratory"/>
            <person name="Harder C.B."/>
            <person name="Miyauchi S."/>
            <person name="Viragh M."/>
            <person name="Kuo A."/>
            <person name="Thoen E."/>
            <person name="Andreopoulos B."/>
            <person name="Lu D."/>
            <person name="Skrede I."/>
            <person name="Drula E."/>
            <person name="Henrissat B."/>
            <person name="Morin E."/>
            <person name="Kohler A."/>
            <person name="Barry K."/>
            <person name="LaButti K."/>
            <person name="Morin E."/>
            <person name="Salamov A."/>
            <person name="Lipzen A."/>
            <person name="Mereny Z."/>
            <person name="Hegedus B."/>
            <person name="Baldrian P."/>
            <person name="Stursova M."/>
            <person name="Weitz H."/>
            <person name="Taylor A."/>
            <person name="Grigoriev I.V."/>
            <person name="Nagy L.G."/>
            <person name="Martin F."/>
            <person name="Kauserud H."/>
        </authorList>
    </citation>
    <scope>NUCLEOTIDE SEQUENCE</scope>
    <source>
        <strain evidence="1">CBHHK002</strain>
    </source>
</reference>
<dbReference type="AlphaFoldDB" id="A0AAD6Z5M8"/>